<sequence>MSAQARALRIPEILDLIFGYFAIEDEGLLIPKSFNCDSESVTDSSDSSDSGSDSGDSDSGSGSGDEESHSSSSSSSGSDTSDGLSHKRTHIFPKGGGSTLFSAALTCRQFTPSALRVLWKTMDSLDPLVSVLPLVADRGKQHLLAPQITPEAWANYDAYRNRIHVLILSKKSIESMTSEPRNRAVYATLFAMNRFRLPCLRILVIPRMNDSNWLTTCSPFLTSPRLQHIRIDLVASSHTFASFCSLLHHAADQPLHSLLINTNVYTTDLGLLITPALRLLQVGLGRKLSASKTLANLPLLRELHLRLAGDVEDKPLLLPSLKVLHLSGDINCIGGFLTSCQCNLDGVFIKLPDSWHPPDNPGPAPKMLISVISQKWQASIKHIELDCESFRKPQKDVWDDFFEMIRPLQDIPLLTFRILNSPFRFKTKDPILSIPAYFPHAQTVDLLWSRPASGLTFPRLRLLAEACPHLLHLGVTILPEAKQNKLPVLNHGLKTLNVLNSNAPAAAADIASTLDRIFPSLSKIKTSSVGLKHTKWKEVERMLELFQRARDRE</sequence>
<name>A0ACD3AGD4_9AGAR</name>
<gene>
    <name evidence="1" type="ORF">BDN72DRAFT_846378</name>
</gene>
<evidence type="ECO:0000313" key="1">
    <source>
        <dbReference type="EMBL" id="TFK64674.1"/>
    </source>
</evidence>
<dbReference type="EMBL" id="ML208466">
    <property type="protein sequence ID" value="TFK64674.1"/>
    <property type="molecule type" value="Genomic_DNA"/>
</dbReference>
<proteinExistence type="predicted"/>
<accession>A0ACD3AGD4</accession>
<keyword evidence="2" id="KW-1185">Reference proteome</keyword>
<organism evidence="1 2">
    <name type="scientific">Pluteus cervinus</name>
    <dbReference type="NCBI Taxonomy" id="181527"/>
    <lineage>
        <taxon>Eukaryota</taxon>
        <taxon>Fungi</taxon>
        <taxon>Dikarya</taxon>
        <taxon>Basidiomycota</taxon>
        <taxon>Agaricomycotina</taxon>
        <taxon>Agaricomycetes</taxon>
        <taxon>Agaricomycetidae</taxon>
        <taxon>Agaricales</taxon>
        <taxon>Pluteineae</taxon>
        <taxon>Pluteaceae</taxon>
        <taxon>Pluteus</taxon>
    </lineage>
</organism>
<evidence type="ECO:0000313" key="2">
    <source>
        <dbReference type="Proteomes" id="UP000308600"/>
    </source>
</evidence>
<protein>
    <submittedName>
        <fullName evidence="1">Uncharacterized protein</fullName>
    </submittedName>
</protein>
<dbReference type="Proteomes" id="UP000308600">
    <property type="component" value="Unassembled WGS sequence"/>
</dbReference>
<reference evidence="1 2" key="1">
    <citation type="journal article" date="2019" name="Nat. Ecol. Evol.">
        <title>Megaphylogeny resolves global patterns of mushroom evolution.</title>
        <authorList>
            <person name="Varga T."/>
            <person name="Krizsan K."/>
            <person name="Foldi C."/>
            <person name="Dima B."/>
            <person name="Sanchez-Garcia M."/>
            <person name="Sanchez-Ramirez S."/>
            <person name="Szollosi G.J."/>
            <person name="Szarkandi J.G."/>
            <person name="Papp V."/>
            <person name="Albert L."/>
            <person name="Andreopoulos W."/>
            <person name="Angelini C."/>
            <person name="Antonin V."/>
            <person name="Barry K.W."/>
            <person name="Bougher N.L."/>
            <person name="Buchanan P."/>
            <person name="Buyck B."/>
            <person name="Bense V."/>
            <person name="Catcheside P."/>
            <person name="Chovatia M."/>
            <person name="Cooper J."/>
            <person name="Damon W."/>
            <person name="Desjardin D."/>
            <person name="Finy P."/>
            <person name="Geml J."/>
            <person name="Haridas S."/>
            <person name="Hughes K."/>
            <person name="Justo A."/>
            <person name="Karasinski D."/>
            <person name="Kautmanova I."/>
            <person name="Kiss B."/>
            <person name="Kocsube S."/>
            <person name="Kotiranta H."/>
            <person name="LaButti K.M."/>
            <person name="Lechner B.E."/>
            <person name="Liimatainen K."/>
            <person name="Lipzen A."/>
            <person name="Lukacs Z."/>
            <person name="Mihaltcheva S."/>
            <person name="Morgado L.N."/>
            <person name="Niskanen T."/>
            <person name="Noordeloos M.E."/>
            <person name="Ohm R.A."/>
            <person name="Ortiz-Santana B."/>
            <person name="Ovrebo C."/>
            <person name="Racz N."/>
            <person name="Riley R."/>
            <person name="Savchenko A."/>
            <person name="Shiryaev A."/>
            <person name="Soop K."/>
            <person name="Spirin V."/>
            <person name="Szebenyi C."/>
            <person name="Tomsovsky M."/>
            <person name="Tulloss R.E."/>
            <person name="Uehling J."/>
            <person name="Grigoriev I.V."/>
            <person name="Vagvolgyi C."/>
            <person name="Papp T."/>
            <person name="Martin F.M."/>
            <person name="Miettinen O."/>
            <person name="Hibbett D.S."/>
            <person name="Nagy L.G."/>
        </authorList>
    </citation>
    <scope>NUCLEOTIDE SEQUENCE [LARGE SCALE GENOMIC DNA]</scope>
    <source>
        <strain evidence="1 2">NL-1719</strain>
    </source>
</reference>